<comment type="caution">
    <text evidence="1">The sequence shown here is derived from an EMBL/GenBank/DDBJ whole genome shotgun (WGS) entry which is preliminary data.</text>
</comment>
<evidence type="ECO:0000313" key="2">
    <source>
        <dbReference type="Proteomes" id="UP000664844"/>
    </source>
</evidence>
<dbReference type="RefSeq" id="WP_207087580.1">
    <property type="nucleotide sequence ID" value="NZ_JAFLQW010000221.1"/>
</dbReference>
<dbReference type="Proteomes" id="UP000664844">
    <property type="component" value="Unassembled WGS sequence"/>
</dbReference>
<dbReference type="EMBL" id="JAFLQW010000221">
    <property type="protein sequence ID" value="MBO0349046.1"/>
    <property type="molecule type" value="Genomic_DNA"/>
</dbReference>
<evidence type="ECO:0000313" key="1">
    <source>
        <dbReference type="EMBL" id="MBO0349046.1"/>
    </source>
</evidence>
<proteinExistence type="predicted"/>
<sequence length="139" mass="15621">MLVGTKEVAKLLGISCSRVTHLLRKGRVYGAYKISNVWVIPLKDGMPVLSKGKRGPKPTWKALRREVMTCIHVNRTRISQNYKHGENQPVIGVKRGNSNQYGYEVEVTGPCRVVYRPDQPKDCGAKVWIETLSEVKCVA</sequence>
<name>A0ABS3FR19_9CYAN</name>
<reference evidence="1 2" key="1">
    <citation type="submission" date="2021-03" db="EMBL/GenBank/DDBJ databases">
        <title>Metabolic Capacity of the Antarctic Cyanobacterium Phormidium pseudopriestleyi that Sustains Oxygenic Photosynthesis in the Presence of Hydrogen Sulfide.</title>
        <authorList>
            <person name="Lumian J.E."/>
            <person name="Jungblut A.D."/>
            <person name="Dillon M.L."/>
            <person name="Hawes I."/>
            <person name="Doran P.T."/>
            <person name="Mackey T.J."/>
            <person name="Dick G.J."/>
            <person name="Grettenberger C.L."/>
            <person name="Sumner D.Y."/>
        </authorList>
    </citation>
    <scope>NUCLEOTIDE SEQUENCE [LARGE SCALE GENOMIC DNA]</scope>
    <source>
        <strain evidence="1 2">FRX01</strain>
    </source>
</reference>
<accession>A0ABS3FR19</accession>
<keyword evidence="2" id="KW-1185">Reference proteome</keyword>
<organism evidence="1 2">
    <name type="scientific">Phormidium pseudopriestleyi FRX01</name>
    <dbReference type="NCBI Taxonomy" id="1759528"/>
    <lineage>
        <taxon>Bacteria</taxon>
        <taxon>Bacillati</taxon>
        <taxon>Cyanobacteriota</taxon>
        <taxon>Cyanophyceae</taxon>
        <taxon>Oscillatoriophycideae</taxon>
        <taxon>Oscillatoriales</taxon>
        <taxon>Oscillatoriaceae</taxon>
        <taxon>Phormidium</taxon>
    </lineage>
</organism>
<gene>
    <name evidence="1" type="ORF">J0895_08015</name>
</gene>
<protein>
    <submittedName>
        <fullName evidence="1">Helix-turn-helix domain-containing protein</fullName>
    </submittedName>
</protein>